<dbReference type="Proteomes" id="UP000438914">
    <property type="component" value="Unassembled WGS sequence"/>
</dbReference>
<keyword evidence="5 7" id="KW-1133">Transmembrane helix</keyword>
<organism evidence="10 11">
    <name type="scientific">Hallella mizrahii</name>
    <dbReference type="NCBI Taxonomy" id="2606637"/>
    <lineage>
        <taxon>Bacteria</taxon>
        <taxon>Pseudomonadati</taxon>
        <taxon>Bacteroidota</taxon>
        <taxon>Bacteroidia</taxon>
        <taxon>Bacteroidales</taxon>
        <taxon>Prevotellaceae</taxon>
        <taxon>Hallella</taxon>
    </lineage>
</organism>
<dbReference type="InterPro" id="IPR051447">
    <property type="entry name" value="Lipoprotein-release_system"/>
</dbReference>
<dbReference type="GO" id="GO:0044874">
    <property type="term" value="P:lipoprotein localization to outer membrane"/>
    <property type="evidence" value="ECO:0007669"/>
    <property type="project" value="TreeGrafter"/>
</dbReference>
<protein>
    <submittedName>
        <fullName evidence="10">ABC transporter permease</fullName>
    </submittedName>
</protein>
<accession>A0A7K0KCC5</accession>
<evidence type="ECO:0000259" key="9">
    <source>
        <dbReference type="Pfam" id="PF12704"/>
    </source>
</evidence>
<evidence type="ECO:0000259" key="8">
    <source>
        <dbReference type="Pfam" id="PF02687"/>
    </source>
</evidence>
<dbReference type="PANTHER" id="PTHR30489:SF0">
    <property type="entry name" value="LIPOPROTEIN-RELEASING SYSTEM TRANSMEMBRANE PROTEIN LOLE"/>
    <property type="match status" value="1"/>
</dbReference>
<evidence type="ECO:0000256" key="2">
    <source>
        <dbReference type="ARBA" id="ARBA00005236"/>
    </source>
</evidence>
<feature type="transmembrane region" description="Helical" evidence="7">
    <location>
        <begin position="281"/>
        <end position="306"/>
    </location>
</feature>
<dbReference type="InterPro" id="IPR003838">
    <property type="entry name" value="ABC3_permease_C"/>
</dbReference>
<feature type="transmembrane region" description="Helical" evidence="7">
    <location>
        <begin position="21"/>
        <end position="50"/>
    </location>
</feature>
<feature type="domain" description="MacB-like periplasmic core" evidence="9">
    <location>
        <begin position="28"/>
        <end position="241"/>
    </location>
</feature>
<evidence type="ECO:0000256" key="5">
    <source>
        <dbReference type="ARBA" id="ARBA00022989"/>
    </source>
</evidence>
<feature type="transmembrane region" description="Helical" evidence="7">
    <location>
        <begin position="327"/>
        <end position="357"/>
    </location>
</feature>
<comment type="caution">
    <text evidence="10">The sequence shown here is derived from an EMBL/GenBank/DDBJ whole genome shotgun (WGS) entry which is preliminary data.</text>
</comment>
<proteinExistence type="inferred from homology"/>
<evidence type="ECO:0000256" key="3">
    <source>
        <dbReference type="ARBA" id="ARBA00022475"/>
    </source>
</evidence>
<comment type="similarity">
    <text evidence="2">Belongs to the ABC-4 integral membrane protein family. LolC/E subfamily.</text>
</comment>
<keyword evidence="11" id="KW-1185">Reference proteome</keyword>
<evidence type="ECO:0000256" key="4">
    <source>
        <dbReference type="ARBA" id="ARBA00022692"/>
    </source>
</evidence>
<evidence type="ECO:0000313" key="11">
    <source>
        <dbReference type="Proteomes" id="UP000438914"/>
    </source>
</evidence>
<keyword evidence="6 7" id="KW-0472">Membrane</keyword>
<evidence type="ECO:0000313" key="10">
    <source>
        <dbReference type="EMBL" id="MST83591.1"/>
    </source>
</evidence>
<dbReference type="GO" id="GO:0098797">
    <property type="term" value="C:plasma membrane protein complex"/>
    <property type="evidence" value="ECO:0007669"/>
    <property type="project" value="TreeGrafter"/>
</dbReference>
<reference evidence="10 11" key="1">
    <citation type="submission" date="2019-08" db="EMBL/GenBank/DDBJ databases">
        <title>In-depth cultivation of the pig gut microbiome towards novel bacterial diversity and tailored functional studies.</title>
        <authorList>
            <person name="Wylensek D."/>
            <person name="Hitch T.C.A."/>
            <person name="Clavel T."/>
        </authorList>
    </citation>
    <scope>NUCLEOTIDE SEQUENCE [LARGE SCALE GENOMIC DNA]</scope>
    <source>
        <strain evidence="10 11">LKV-178-WT-2A</strain>
    </source>
</reference>
<dbReference type="EMBL" id="VUNG01000004">
    <property type="protein sequence ID" value="MST83591.1"/>
    <property type="molecule type" value="Genomic_DNA"/>
</dbReference>
<sequence length="415" mass="46612">MSFPLFIARRIYRTPRDKKRVSRPAITIATAGIAIGLAVMIASVCIVIGFKHSIRDKVIGFGSHIQVTNFMNQMDGDQSPVAVGDSMMNVIKHISGVKHAERFAYKQGVLKTDNDFLGVMFEGLGQEFDSTFFHQHLVAGSLPHFSDSQASNELAISQAMADKLRLRTGDRVFAYFIDNNGVRMRRFKITGIYQTNLSQYDNLMCLTDLYTTIKLNGWKEDQATGIAVTVNDFNKVDQVDQYFVSKINKHTDHYGQTYVAQTIRELNPQIFSWLDLLDVNVYIILLLMMAVATVTMISGLLIIILERTTMIGTLKSLGARNKTIRHIFLWFAVFIIGKGLLIGNLVGIGLCLIQKYFGIVRLDPATYYVNTVPIELNVPLIVLLNIATLFISVFVLIAPSYLVSHIHPAKTMKYE</sequence>
<dbReference type="InterPro" id="IPR025857">
    <property type="entry name" value="MacB_PCD"/>
</dbReference>
<gene>
    <name evidence="10" type="ORF">FYJ73_02645</name>
</gene>
<keyword evidence="3" id="KW-1003">Cell membrane</keyword>
<dbReference type="Pfam" id="PF12704">
    <property type="entry name" value="MacB_PCD"/>
    <property type="match status" value="1"/>
</dbReference>
<comment type="subcellular location">
    <subcellularLocation>
        <location evidence="1">Cell membrane</location>
        <topology evidence="1">Multi-pass membrane protein</topology>
    </subcellularLocation>
</comment>
<feature type="transmembrane region" description="Helical" evidence="7">
    <location>
        <begin position="377"/>
        <end position="403"/>
    </location>
</feature>
<dbReference type="AlphaFoldDB" id="A0A7K0KCC5"/>
<dbReference type="Pfam" id="PF02687">
    <property type="entry name" value="FtsX"/>
    <property type="match status" value="1"/>
</dbReference>
<dbReference type="RefSeq" id="WP_154533175.1">
    <property type="nucleotide sequence ID" value="NZ_VUNG01000004.1"/>
</dbReference>
<feature type="domain" description="ABC3 transporter permease C-terminal" evidence="8">
    <location>
        <begin position="283"/>
        <end position="408"/>
    </location>
</feature>
<keyword evidence="4 7" id="KW-0812">Transmembrane</keyword>
<evidence type="ECO:0000256" key="6">
    <source>
        <dbReference type="ARBA" id="ARBA00023136"/>
    </source>
</evidence>
<name>A0A7K0KCC5_9BACT</name>
<evidence type="ECO:0000256" key="1">
    <source>
        <dbReference type="ARBA" id="ARBA00004651"/>
    </source>
</evidence>
<evidence type="ECO:0000256" key="7">
    <source>
        <dbReference type="SAM" id="Phobius"/>
    </source>
</evidence>
<dbReference type="PANTHER" id="PTHR30489">
    <property type="entry name" value="LIPOPROTEIN-RELEASING SYSTEM TRANSMEMBRANE PROTEIN LOLE"/>
    <property type="match status" value="1"/>
</dbReference>